<reference evidence="2" key="1">
    <citation type="journal article" name="BMC Genomics">
        <title>Long-read sequencing and de novo genome assembly of marine medaka (Oryzias melastigma).</title>
        <authorList>
            <person name="Liang P."/>
            <person name="Saqib H.S.A."/>
            <person name="Ni X."/>
            <person name="Shen Y."/>
        </authorList>
    </citation>
    <scope>NUCLEOTIDE SEQUENCE</scope>
    <source>
        <strain evidence="2">Bigg-433</strain>
    </source>
</reference>
<protein>
    <recommendedName>
        <fullName evidence="4">Secreted protein</fullName>
    </recommendedName>
</protein>
<dbReference type="EMBL" id="WKFB01000302">
    <property type="protein sequence ID" value="KAF6727512.1"/>
    <property type="molecule type" value="Genomic_DNA"/>
</dbReference>
<organism evidence="2 3">
    <name type="scientific">Oryzias melastigma</name>
    <name type="common">Marine medaka</name>
    <dbReference type="NCBI Taxonomy" id="30732"/>
    <lineage>
        <taxon>Eukaryota</taxon>
        <taxon>Metazoa</taxon>
        <taxon>Chordata</taxon>
        <taxon>Craniata</taxon>
        <taxon>Vertebrata</taxon>
        <taxon>Euteleostomi</taxon>
        <taxon>Actinopterygii</taxon>
        <taxon>Neopterygii</taxon>
        <taxon>Teleostei</taxon>
        <taxon>Neoteleostei</taxon>
        <taxon>Acanthomorphata</taxon>
        <taxon>Ovalentaria</taxon>
        <taxon>Atherinomorphae</taxon>
        <taxon>Beloniformes</taxon>
        <taxon>Adrianichthyidae</taxon>
        <taxon>Oryziinae</taxon>
        <taxon>Oryzias</taxon>
    </lineage>
</organism>
<keyword evidence="1" id="KW-0732">Signal</keyword>
<name>A0A834CDC4_ORYME</name>
<evidence type="ECO:0000313" key="2">
    <source>
        <dbReference type="EMBL" id="KAF6727512.1"/>
    </source>
</evidence>
<accession>A0A834CDC4</accession>
<feature type="signal peptide" evidence="1">
    <location>
        <begin position="1"/>
        <end position="28"/>
    </location>
</feature>
<proteinExistence type="predicted"/>
<evidence type="ECO:0008006" key="4">
    <source>
        <dbReference type="Google" id="ProtNLM"/>
    </source>
</evidence>
<sequence>MFRCAVTDVKVWIWMSGLLGALFWGGGGERTCPVMVGGGGQGATPVQEKTLRPRAPASSSQHASLLYRPLSVTRRTSISCTPFTPRRPLGGGGGGGGVLLAWSPFHPPPPHGFCDSCDINSALTSGL</sequence>
<evidence type="ECO:0000313" key="3">
    <source>
        <dbReference type="Proteomes" id="UP000646548"/>
    </source>
</evidence>
<gene>
    <name evidence="2" type="ORF">FQA47_005553</name>
</gene>
<dbReference type="Proteomes" id="UP000646548">
    <property type="component" value="Unassembled WGS sequence"/>
</dbReference>
<evidence type="ECO:0000256" key="1">
    <source>
        <dbReference type="SAM" id="SignalP"/>
    </source>
</evidence>
<dbReference type="AlphaFoldDB" id="A0A834CDC4"/>
<comment type="caution">
    <text evidence="2">The sequence shown here is derived from an EMBL/GenBank/DDBJ whole genome shotgun (WGS) entry which is preliminary data.</text>
</comment>
<feature type="chain" id="PRO_5032483770" description="Secreted protein" evidence="1">
    <location>
        <begin position="29"/>
        <end position="127"/>
    </location>
</feature>